<evidence type="ECO:0000256" key="3">
    <source>
        <dbReference type="SAM" id="MobiDB-lite"/>
    </source>
</evidence>
<organism evidence="5">
    <name type="scientific">Grosmannia clavigera (strain kw1407 / UAMH 11150)</name>
    <name type="common">Blue stain fungus</name>
    <name type="synonym">Graphiocladiella clavigera</name>
    <dbReference type="NCBI Taxonomy" id="655863"/>
    <lineage>
        <taxon>Eukaryota</taxon>
        <taxon>Fungi</taxon>
        <taxon>Dikarya</taxon>
        <taxon>Ascomycota</taxon>
        <taxon>Pezizomycotina</taxon>
        <taxon>Sordariomycetes</taxon>
        <taxon>Sordariomycetidae</taxon>
        <taxon>Ophiostomatales</taxon>
        <taxon>Ophiostomataceae</taxon>
        <taxon>Leptographium</taxon>
    </lineage>
</organism>
<feature type="region of interest" description="Disordered" evidence="3">
    <location>
        <begin position="324"/>
        <end position="345"/>
    </location>
</feature>
<keyword evidence="2" id="KW-0539">Nucleus</keyword>
<gene>
    <name evidence="4" type="ORF">CMQ_2704</name>
</gene>
<evidence type="ECO:0000256" key="1">
    <source>
        <dbReference type="ARBA" id="ARBA00004123"/>
    </source>
</evidence>
<comment type="subcellular location">
    <subcellularLocation>
        <location evidence="1">Nucleus</location>
    </subcellularLocation>
</comment>
<evidence type="ECO:0000256" key="2">
    <source>
        <dbReference type="ARBA" id="ARBA00023242"/>
    </source>
</evidence>
<feature type="region of interest" description="Disordered" evidence="3">
    <location>
        <begin position="18"/>
        <end position="68"/>
    </location>
</feature>
<dbReference type="Proteomes" id="UP000007796">
    <property type="component" value="Unassembled WGS sequence"/>
</dbReference>
<feature type="compositionally biased region" description="Polar residues" evidence="3">
    <location>
        <begin position="53"/>
        <end position="65"/>
    </location>
</feature>
<dbReference type="STRING" id="655863.F0XI87"/>
<feature type="compositionally biased region" description="Basic and acidic residues" evidence="3">
    <location>
        <begin position="31"/>
        <end position="42"/>
    </location>
</feature>
<accession>F0XI87</accession>
<dbReference type="InterPro" id="IPR050613">
    <property type="entry name" value="Sec_Metabolite_Reg"/>
</dbReference>
<dbReference type="PANTHER" id="PTHR31001">
    <property type="entry name" value="UNCHARACTERIZED TRANSCRIPTIONAL REGULATORY PROTEIN"/>
    <property type="match status" value="1"/>
</dbReference>
<reference evidence="4 5" key="1">
    <citation type="journal article" date="2011" name="Proc. Natl. Acad. Sci. U.S.A.">
        <title>Genome and transcriptome analyses of the mountain pine beetle-fungal symbiont Grosmannia clavigera, a lodgepole pine pathogen.</title>
        <authorList>
            <person name="DiGuistini S."/>
            <person name="Wang Y."/>
            <person name="Liao N.Y."/>
            <person name="Taylor G."/>
            <person name="Tanguay P."/>
            <person name="Feau N."/>
            <person name="Henrissat B."/>
            <person name="Chan S.K."/>
            <person name="Hesse-Orce U."/>
            <person name="Alamouti S.M."/>
            <person name="Tsui C.K.M."/>
            <person name="Docking R.T."/>
            <person name="Levasseur A."/>
            <person name="Haridas S."/>
            <person name="Robertson G."/>
            <person name="Birol I."/>
            <person name="Holt R.A."/>
            <person name="Marra M.A."/>
            <person name="Hamelin R.C."/>
            <person name="Hirst M."/>
            <person name="Jones S.J.M."/>
            <person name="Bohlmann J."/>
            <person name="Breuil C."/>
        </authorList>
    </citation>
    <scope>NUCLEOTIDE SEQUENCE [LARGE SCALE GENOMIC DNA]</scope>
    <source>
        <strain evidence="5">kw1407 / UAMH 11150</strain>
    </source>
</reference>
<dbReference type="GO" id="GO:0005634">
    <property type="term" value="C:nucleus"/>
    <property type="evidence" value="ECO:0007669"/>
    <property type="project" value="UniProtKB-SubCell"/>
</dbReference>
<evidence type="ECO:0000313" key="5">
    <source>
        <dbReference type="Proteomes" id="UP000007796"/>
    </source>
</evidence>
<protein>
    <recommendedName>
        <fullName evidence="6">Transcription factor domain-containing protein</fullName>
    </recommendedName>
</protein>
<evidence type="ECO:0008006" key="6">
    <source>
        <dbReference type="Google" id="ProtNLM"/>
    </source>
</evidence>
<name>F0XI87_GROCL</name>
<dbReference type="CDD" id="cd12148">
    <property type="entry name" value="fungal_TF_MHR"/>
    <property type="match status" value="1"/>
</dbReference>
<dbReference type="InParanoid" id="F0XI87"/>
<dbReference type="HOGENOM" id="CLU_022665_1_1_1"/>
<keyword evidence="5" id="KW-1185">Reference proteome</keyword>
<dbReference type="eggNOG" id="ENOG502SIZG">
    <property type="taxonomic scope" value="Eukaryota"/>
</dbReference>
<dbReference type="RefSeq" id="XP_014172257.1">
    <property type="nucleotide sequence ID" value="XM_014316782.1"/>
</dbReference>
<proteinExistence type="predicted"/>
<dbReference type="PANTHER" id="PTHR31001:SF87">
    <property type="entry name" value="COL-21"/>
    <property type="match status" value="1"/>
</dbReference>
<sequence length="669" mass="73735">MNAPRKRVISSCVPCYTRKQKTSSPAATSEVRFEERSREKRQAASGRALKAQSEWNSQPKSTTPASHWAGSSIAESFGYFEDSGSNTLAVIQKVFPRPESLKSSPVLLPEASEEVQRHIRRMPDRQIIDFLMQFYVAEVHWMDQLVHVPWLLAKYQTWASEGVTAASGVDFVVLILRICAYATQFLPAPGYIMDKVRGVPLTDVRSMCEETADNLDAIAMAADGRGSLIRVQHQAYHGLHCQIDGKMGLFWDAVSQAIRTAQSVGIHCDAVAVRRGVDGPTREMERRTFCILYIWDSLLSRKLDRVPVSPGRLRAGSWPQLQALRSGAEGDTSGSSKTGGAEVEGPVPDLFTERLLQARLADFWRSASPWPAGEYDAVEAEERYERFFREYVEQLPPVFALTEPDQRWDERRAKLALQRLALHISVYEMICWNFRPLLLQQSATLPMHKLVMVSVQKRKLAAAALCTLRSVKQLHALLGGCHTRLACIVFSAFEAGVLLACLCAEPQFPEDYPVHHIPPPGALRTDPLQGDIFAVTQDSCLQAARGALRLLEMLAEVSHMAEVGATTLAKVLARATEGGTAAKAGVEGAAVVSSREPEVPTLVTSMGPSSVASSQLRGSTAAAEVPLWLHNDIVDLRPLDMMGADLTVGDFSVWPPLDASHMYSQDAEY</sequence>
<dbReference type="GeneID" id="25975723"/>
<dbReference type="AlphaFoldDB" id="F0XI87"/>
<evidence type="ECO:0000313" key="4">
    <source>
        <dbReference type="EMBL" id="EFX02775.1"/>
    </source>
</evidence>
<dbReference type="EMBL" id="GL629769">
    <property type="protein sequence ID" value="EFX02775.1"/>
    <property type="molecule type" value="Genomic_DNA"/>
</dbReference>
<dbReference type="OrthoDB" id="5344325at2759"/>